<name>A0ABR2QHX7_9ROSI</name>
<organism evidence="1 2">
    <name type="scientific">Hibiscus sabdariffa</name>
    <name type="common">roselle</name>
    <dbReference type="NCBI Taxonomy" id="183260"/>
    <lineage>
        <taxon>Eukaryota</taxon>
        <taxon>Viridiplantae</taxon>
        <taxon>Streptophyta</taxon>
        <taxon>Embryophyta</taxon>
        <taxon>Tracheophyta</taxon>
        <taxon>Spermatophyta</taxon>
        <taxon>Magnoliopsida</taxon>
        <taxon>eudicotyledons</taxon>
        <taxon>Gunneridae</taxon>
        <taxon>Pentapetalae</taxon>
        <taxon>rosids</taxon>
        <taxon>malvids</taxon>
        <taxon>Malvales</taxon>
        <taxon>Malvaceae</taxon>
        <taxon>Malvoideae</taxon>
        <taxon>Hibiscus</taxon>
    </lineage>
</organism>
<dbReference type="EMBL" id="JBBPBN010000037">
    <property type="protein sequence ID" value="KAK9000295.1"/>
    <property type="molecule type" value="Genomic_DNA"/>
</dbReference>
<keyword evidence="2" id="KW-1185">Reference proteome</keyword>
<comment type="caution">
    <text evidence="1">The sequence shown here is derived from an EMBL/GenBank/DDBJ whole genome shotgun (WGS) entry which is preliminary data.</text>
</comment>
<evidence type="ECO:0000313" key="1">
    <source>
        <dbReference type="EMBL" id="KAK9000295.1"/>
    </source>
</evidence>
<accession>A0ABR2QHX7</accession>
<reference evidence="1 2" key="1">
    <citation type="journal article" date="2024" name="G3 (Bethesda)">
        <title>Genome assembly of Hibiscus sabdariffa L. provides insights into metabolisms of medicinal natural products.</title>
        <authorList>
            <person name="Kim T."/>
        </authorList>
    </citation>
    <scope>NUCLEOTIDE SEQUENCE [LARGE SCALE GENOMIC DNA]</scope>
    <source>
        <strain evidence="1">TK-2024</strain>
        <tissue evidence="1">Old leaves</tissue>
    </source>
</reference>
<dbReference type="Proteomes" id="UP001396334">
    <property type="component" value="Unassembled WGS sequence"/>
</dbReference>
<gene>
    <name evidence="1" type="ORF">V6N11_080798</name>
</gene>
<proteinExistence type="predicted"/>
<protein>
    <submittedName>
        <fullName evidence="1">Uncharacterized protein</fullName>
    </submittedName>
</protein>
<evidence type="ECO:0000313" key="2">
    <source>
        <dbReference type="Proteomes" id="UP001396334"/>
    </source>
</evidence>
<sequence length="79" mass="8960">MLDLTSEAWGFFHGEYELLTTDWSVAVEARCSFLGESDDDDGPGVRQPSQNGGVKLHFVYSLRFQEFDDFFRVPTMASC</sequence>